<dbReference type="InterPro" id="IPR036265">
    <property type="entry name" value="HIT-like_sf"/>
</dbReference>
<gene>
    <name evidence="4" type="ORF">MICH65_0761</name>
</gene>
<reference evidence="5" key="1">
    <citation type="journal article" date="2020" name="Microorganisms">
        <title>Complete Genome of a Member of a New Bacterial Lineage in the Microgenomates Group Reveals an Unusual Nucleotide Composition Disparity Between Two Strands of DNA and Limited Metabolic Potential.</title>
        <authorList>
            <person name="Kadnikov V.V."/>
            <person name="Mardanov A.V."/>
            <person name="Beletsky A.V."/>
            <person name="Karnachuk O.V."/>
            <person name="Ravin N.V."/>
        </authorList>
    </citation>
    <scope>NUCLEOTIDE SEQUENCE [LARGE SCALE GENOMIC DNA]</scope>
</reference>
<evidence type="ECO:0000256" key="1">
    <source>
        <dbReference type="PIRSR" id="PIRSR601310-1"/>
    </source>
</evidence>
<dbReference type="GO" id="GO:0003824">
    <property type="term" value="F:catalytic activity"/>
    <property type="evidence" value="ECO:0007669"/>
    <property type="project" value="InterPro"/>
</dbReference>
<feature type="short sequence motif" description="Histidine triad motif" evidence="2">
    <location>
        <begin position="101"/>
        <end position="105"/>
    </location>
</feature>
<sequence length="118" mass="13224">MAMTKDPDCLFCKIIDGEEPSVKVWENQSFLAILNKYPKAPVHILVMPKEHRSKLALVQGKGLDLYQGLMEAVYEVVREKGLDKRGYKLVNNGGGYNHFDHEHIHVMGGSETEPGGET</sequence>
<dbReference type="PROSITE" id="PS51084">
    <property type="entry name" value="HIT_2"/>
    <property type="match status" value="1"/>
</dbReference>
<dbReference type="Gene3D" id="3.30.428.10">
    <property type="entry name" value="HIT-like"/>
    <property type="match status" value="1"/>
</dbReference>
<keyword evidence="5" id="KW-1185">Reference proteome</keyword>
<dbReference type="Pfam" id="PF11969">
    <property type="entry name" value="DcpS_C"/>
    <property type="match status" value="1"/>
</dbReference>
<dbReference type="SUPFAM" id="SSF54197">
    <property type="entry name" value="HIT-like"/>
    <property type="match status" value="1"/>
</dbReference>
<dbReference type="AlphaFoldDB" id="A0A857ND47"/>
<protein>
    <recommendedName>
        <fullName evidence="3">HIT domain-containing protein</fullName>
    </recommendedName>
</protein>
<dbReference type="InterPro" id="IPR011146">
    <property type="entry name" value="HIT-like"/>
</dbReference>
<evidence type="ECO:0000313" key="5">
    <source>
        <dbReference type="Proteomes" id="UP000463983"/>
    </source>
</evidence>
<dbReference type="KEGG" id="caqa:MICH65_0761"/>
<organism evidence="4 5">
    <name type="scientific">Candidatus Chazhemtobacterium aquaticus</name>
    <dbReference type="NCBI Taxonomy" id="2715735"/>
    <lineage>
        <taxon>Bacteria</taxon>
        <taxon>Candidatus Chazhemtobacteraceae</taxon>
        <taxon>Candidatus Chazhemtobacterium</taxon>
    </lineage>
</organism>
<feature type="active site" description="Tele-AMP-histidine intermediate" evidence="1">
    <location>
        <position position="105"/>
    </location>
</feature>
<name>A0A857ND47_9BACT</name>
<dbReference type="InterPro" id="IPR001310">
    <property type="entry name" value="Histidine_triad_HIT"/>
</dbReference>
<feature type="domain" description="HIT" evidence="3">
    <location>
        <begin position="10"/>
        <end position="118"/>
    </location>
</feature>
<proteinExistence type="predicted"/>
<accession>A0A857ND47</accession>
<dbReference type="PRINTS" id="PR00332">
    <property type="entry name" value="HISTRIAD"/>
</dbReference>
<evidence type="ECO:0000259" key="3">
    <source>
        <dbReference type="PROSITE" id="PS51084"/>
    </source>
</evidence>
<dbReference type="EMBL" id="CP047901">
    <property type="protein sequence ID" value="QHO63742.1"/>
    <property type="molecule type" value="Genomic_DNA"/>
</dbReference>
<evidence type="ECO:0000256" key="2">
    <source>
        <dbReference type="PROSITE-ProRule" id="PRU00464"/>
    </source>
</evidence>
<dbReference type="RefSeq" id="WP_161932105.1">
    <property type="nucleotide sequence ID" value="NZ_CP047901.1"/>
</dbReference>
<dbReference type="PANTHER" id="PTHR23089">
    <property type="entry name" value="HISTIDINE TRIAD HIT PROTEIN"/>
    <property type="match status" value="1"/>
</dbReference>
<evidence type="ECO:0000313" key="4">
    <source>
        <dbReference type="EMBL" id="QHO63742.1"/>
    </source>
</evidence>
<dbReference type="Proteomes" id="UP000463983">
    <property type="component" value="Chromosome"/>
</dbReference>